<geneLocation type="plasmid" evidence="1 2">
    <name>pMBL6842</name>
</geneLocation>
<dbReference type="NCBIfam" id="TIGR02762">
    <property type="entry name" value="TraL_TIGR"/>
    <property type="match status" value="1"/>
</dbReference>
<dbReference type="Proteomes" id="UP000069015">
    <property type="component" value="Plasmid pMBL6842"/>
</dbReference>
<organism evidence="1 2">
    <name type="scientific">Pseudoalteromonas rubra</name>
    <dbReference type="NCBI Taxonomy" id="43658"/>
    <lineage>
        <taxon>Bacteria</taxon>
        <taxon>Pseudomonadati</taxon>
        <taxon>Pseudomonadota</taxon>
        <taxon>Gammaproteobacteria</taxon>
        <taxon>Alteromonadales</taxon>
        <taxon>Pseudoalteromonadaceae</taxon>
        <taxon>Pseudoalteromonas</taxon>
    </lineage>
</organism>
<evidence type="ECO:0000313" key="2">
    <source>
        <dbReference type="Proteomes" id="UP000069015"/>
    </source>
</evidence>
<reference evidence="1 2" key="1">
    <citation type="submission" date="2015-12" db="EMBL/GenBank/DDBJ databases">
        <title>Complete genome sequence of Pseudoalteromonas rubra SCSIO 6842, harboring a conjugative plasmid.</title>
        <authorList>
            <person name="Li B."/>
            <person name="Wang X."/>
        </authorList>
    </citation>
    <scope>NUCLEOTIDE SEQUENCE [LARGE SCALE GENOMIC DNA]</scope>
    <source>
        <strain evidence="1 2">SCSIO 6842</strain>
        <plasmid evidence="2">Plasmid pMBL6842</plasmid>
    </source>
</reference>
<sequence>MSTEQDPFQYRMPKRINEPLTLIYWPIHYVMMPLAAFGFGILINKPMIMMLIGLVWFFAIKHTEEKYSRGYLVHLLWWFGFTPHLKKTRYLPDPYKRKLFQ</sequence>
<dbReference type="Pfam" id="PF07178">
    <property type="entry name" value="TraL"/>
    <property type="match status" value="1"/>
</dbReference>
<proteinExistence type="predicted"/>
<dbReference type="EMBL" id="CP013613">
    <property type="protein sequence ID" value="ALU46151.1"/>
    <property type="molecule type" value="Genomic_DNA"/>
</dbReference>
<protein>
    <recommendedName>
        <fullName evidence="3">Type IV conjugative transfer system protein TraL</fullName>
    </recommendedName>
</protein>
<gene>
    <name evidence="1" type="ORF">AT705_24625</name>
</gene>
<evidence type="ECO:0008006" key="3">
    <source>
        <dbReference type="Google" id="ProtNLM"/>
    </source>
</evidence>
<keyword evidence="1" id="KW-0614">Plasmid</keyword>
<dbReference type="InterPro" id="IPR009838">
    <property type="entry name" value="T4SS_TraL"/>
</dbReference>
<dbReference type="GO" id="GO:0019867">
    <property type="term" value="C:outer membrane"/>
    <property type="evidence" value="ECO:0007669"/>
    <property type="project" value="InterPro"/>
</dbReference>
<dbReference type="RefSeq" id="WP_058798986.1">
    <property type="nucleotide sequence ID" value="NZ_CP013613.1"/>
</dbReference>
<dbReference type="KEGG" id="prr:AT705_24625"/>
<name>A0A0U3IGI2_9GAMM</name>
<accession>A0A0U3IGI2</accession>
<dbReference type="AlphaFoldDB" id="A0A0U3IGI2"/>
<evidence type="ECO:0000313" key="1">
    <source>
        <dbReference type="EMBL" id="ALU46151.1"/>
    </source>
</evidence>